<name>A0A975HJ66_9GAMM</name>
<feature type="domain" description="Aminoglycoside phosphotransferase" evidence="1">
    <location>
        <begin position="124"/>
        <end position="251"/>
    </location>
</feature>
<accession>A0A975HJ66</accession>
<dbReference type="Proteomes" id="UP000682739">
    <property type="component" value="Chromosome"/>
</dbReference>
<gene>
    <name evidence="2" type="ORF">J1N51_08970</name>
</gene>
<dbReference type="EMBL" id="CP072110">
    <property type="protein sequence ID" value="QTH62894.1"/>
    <property type="molecule type" value="Genomic_DNA"/>
</dbReference>
<evidence type="ECO:0000259" key="1">
    <source>
        <dbReference type="Pfam" id="PF01636"/>
    </source>
</evidence>
<dbReference type="Gene3D" id="3.90.1200.10">
    <property type="match status" value="1"/>
</dbReference>
<evidence type="ECO:0000313" key="3">
    <source>
        <dbReference type="Proteomes" id="UP000682739"/>
    </source>
</evidence>
<dbReference type="Pfam" id="PF01636">
    <property type="entry name" value="APH"/>
    <property type="match status" value="1"/>
</dbReference>
<sequence>MIDNWLDRSPLTSLEETTTQALHRWLSEEGVVAVEPVTNARNPVYLCKIRKTTDIPKVTSCFSGVNLYLKQVSAAELLVLQCLMSTSDTQEAFVFSQIVSHLSVSSQNWVLLEELSASNPLSLESPRDINILTLGLAQFHQRGFDAVPIQHKLPHLLGGLLNPLELEQLCNKYFTRGGQVMFNVIADSIESDVQAPHVLLHGDLTPANIMLSRTVHNSKEQEYVVGFIDFEYVSIGNPLWDLGMVAIELTEFDLETTGSTLIAKFEELLESYRLNGGIVPPEQLETAWAWMVCYWLVAKEWAESNHQPTATYRRLVPAIKEIVRLYSA</sequence>
<dbReference type="KEGG" id="psym:J1N51_08970"/>
<evidence type="ECO:0000313" key="2">
    <source>
        <dbReference type="EMBL" id="QTH62894.1"/>
    </source>
</evidence>
<proteinExistence type="predicted"/>
<dbReference type="SUPFAM" id="SSF56112">
    <property type="entry name" value="Protein kinase-like (PK-like)"/>
    <property type="match status" value="1"/>
</dbReference>
<keyword evidence="3" id="KW-1185">Reference proteome</keyword>
<dbReference type="AlphaFoldDB" id="A0A975HJ66"/>
<reference evidence="2" key="1">
    <citation type="submission" date="2021-03" db="EMBL/GenBank/DDBJ databases">
        <title>Description of Psychrosphaera ytuae sp. nov. isolated from deep sea sediment of South China Sea.</title>
        <authorList>
            <person name="Zhang J."/>
            <person name="Xu X.-D."/>
        </authorList>
    </citation>
    <scope>NUCLEOTIDE SEQUENCE</scope>
    <source>
        <strain evidence="2">MTZ26</strain>
    </source>
</reference>
<dbReference type="InterPro" id="IPR011009">
    <property type="entry name" value="Kinase-like_dom_sf"/>
</dbReference>
<organism evidence="2 3">
    <name type="scientific">Psychrosphaera ytuae</name>
    <dbReference type="NCBI Taxonomy" id="2820710"/>
    <lineage>
        <taxon>Bacteria</taxon>
        <taxon>Pseudomonadati</taxon>
        <taxon>Pseudomonadota</taxon>
        <taxon>Gammaproteobacteria</taxon>
        <taxon>Alteromonadales</taxon>
        <taxon>Pseudoalteromonadaceae</taxon>
        <taxon>Psychrosphaera</taxon>
    </lineage>
</organism>
<protein>
    <submittedName>
        <fullName evidence="2">Aminoglycoside phosphotransferase family protein</fullName>
    </submittedName>
</protein>
<dbReference type="InterPro" id="IPR002575">
    <property type="entry name" value="Aminoglycoside_PTrfase"/>
</dbReference>
<dbReference type="RefSeq" id="WP_208830544.1">
    <property type="nucleotide sequence ID" value="NZ_CP072110.1"/>
</dbReference>